<dbReference type="AlphaFoldDB" id="A0A166UCH5"/>
<sequence length="248" mass="26598">MKLVHIMAASALVTSSVYALEPIYDADSSAGRTTQYSYGPVTSVSVQTSSAHYLAAFISTSDQASCTSAALYDEAGTTLVSQLQVSDNKAVYGNVEAGFETVSKVLKLTCHDQNRSFIVHHKVPSAPSIHYERVLEAANWQAPGDRTPGFYADVTVVPQLAINTYAADGLCSIVEFNTAGPKLFNGESQLANIHSDFFSHRAKTGYDAYSSSLVYGIKCSNAGGTTLLVDEWSVLETSQTGNLSTDYY</sequence>
<evidence type="ECO:0000313" key="3">
    <source>
        <dbReference type="Proteomes" id="UP000076643"/>
    </source>
</evidence>
<feature type="signal peptide" evidence="1">
    <location>
        <begin position="1"/>
        <end position="19"/>
    </location>
</feature>
<keyword evidence="1" id="KW-0732">Signal</keyword>
<gene>
    <name evidence="2" type="ORF">N475_05730</name>
</gene>
<feature type="chain" id="PRO_5007880511" evidence="1">
    <location>
        <begin position="20"/>
        <end position="248"/>
    </location>
</feature>
<dbReference type="EMBL" id="AUYB01000158">
    <property type="protein sequence ID" value="KZN29797.1"/>
    <property type="molecule type" value="Genomic_DNA"/>
</dbReference>
<name>A0A166UCH5_9GAMM</name>
<protein>
    <submittedName>
        <fullName evidence="2">Uncharacterized protein</fullName>
    </submittedName>
</protein>
<organism evidence="2 3">
    <name type="scientific">Pseudoalteromonas luteoviolacea DSM 6061</name>
    <dbReference type="NCBI Taxonomy" id="1365250"/>
    <lineage>
        <taxon>Bacteria</taxon>
        <taxon>Pseudomonadati</taxon>
        <taxon>Pseudomonadota</taxon>
        <taxon>Gammaproteobacteria</taxon>
        <taxon>Alteromonadales</taxon>
        <taxon>Pseudoalteromonadaceae</taxon>
        <taxon>Pseudoalteromonas</taxon>
    </lineage>
</organism>
<comment type="caution">
    <text evidence="2">The sequence shown here is derived from an EMBL/GenBank/DDBJ whole genome shotgun (WGS) entry which is preliminary data.</text>
</comment>
<dbReference type="Proteomes" id="UP000076643">
    <property type="component" value="Unassembled WGS sequence"/>
</dbReference>
<dbReference type="RefSeq" id="WP_063357438.1">
    <property type="nucleotide sequence ID" value="NZ_AQHB01000049.1"/>
</dbReference>
<accession>A0A166UCH5</accession>
<proteinExistence type="predicted"/>
<reference evidence="2 3" key="1">
    <citation type="submission" date="2013-07" db="EMBL/GenBank/DDBJ databases">
        <title>Comparative Genomic and Metabolomic Analysis of Twelve Strains of Pseudoalteromonas luteoviolacea.</title>
        <authorList>
            <person name="Vynne N.G."/>
            <person name="Mansson M."/>
            <person name="Gram L."/>
        </authorList>
    </citation>
    <scope>NUCLEOTIDE SEQUENCE [LARGE SCALE GENOMIC DNA]</scope>
    <source>
        <strain evidence="2 3">DSM 6061</strain>
    </source>
</reference>
<dbReference type="PATRIC" id="fig|1365250.3.peg.5199"/>
<keyword evidence="3" id="KW-1185">Reference proteome</keyword>
<evidence type="ECO:0000256" key="1">
    <source>
        <dbReference type="SAM" id="SignalP"/>
    </source>
</evidence>
<evidence type="ECO:0000313" key="2">
    <source>
        <dbReference type="EMBL" id="KZN29797.1"/>
    </source>
</evidence>